<evidence type="ECO:0000256" key="1">
    <source>
        <dbReference type="ARBA" id="ARBA00001968"/>
    </source>
</evidence>
<dbReference type="PANTHER" id="PTHR22930">
    <property type="match status" value="1"/>
</dbReference>
<dbReference type="GO" id="GO:0046872">
    <property type="term" value="F:metal ion binding"/>
    <property type="evidence" value="ECO:0007669"/>
    <property type="project" value="UniProtKB-KW"/>
</dbReference>
<comment type="subcellular location">
    <subcellularLocation>
        <location evidence="2">Nucleus</location>
    </subcellularLocation>
</comment>
<keyword evidence="4" id="KW-0540">Nuclease</keyword>
<keyword evidence="10" id="KW-1185">Reference proteome</keyword>
<feature type="domain" description="DDE Tnp4" evidence="8">
    <location>
        <begin position="116"/>
        <end position="180"/>
    </location>
</feature>
<dbReference type="Pfam" id="PF13359">
    <property type="entry name" value="DDE_Tnp_4"/>
    <property type="match status" value="1"/>
</dbReference>
<organism evidence="9 10">
    <name type="scientific">Popillia japonica</name>
    <name type="common">Japanese beetle</name>
    <dbReference type="NCBI Taxonomy" id="7064"/>
    <lineage>
        <taxon>Eukaryota</taxon>
        <taxon>Metazoa</taxon>
        <taxon>Ecdysozoa</taxon>
        <taxon>Arthropoda</taxon>
        <taxon>Hexapoda</taxon>
        <taxon>Insecta</taxon>
        <taxon>Pterygota</taxon>
        <taxon>Neoptera</taxon>
        <taxon>Endopterygota</taxon>
        <taxon>Coleoptera</taxon>
        <taxon>Polyphaga</taxon>
        <taxon>Scarabaeiformia</taxon>
        <taxon>Scarabaeidae</taxon>
        <taxon>Rutelinae</taxon>
        <taxon>Popillia</taxon>
    </lineage>
</organism>
<evidence type="ECO:0000313" key="10">
    <source>
        <dbReference type="Proteomes" id="UP001458880"/>
    </source>
</evidence>
<keyword evidence="7" id="KW-0539">Nucleus</keyword>
<evidence type="ECO:0000256" key="5">
    <source>
        <dbReference type="ARBA" id="ARBA00022723"/>
    </source>
</evidence>
<keyword evidence="9" id="KW-0255">Endonuclease</keyword>
<dbReference type="GO" id="GO:0016787">
    <property type="term" value="F:hydrolase activity"/>
    <property type="evidence" value="ECO:0007669"/>
    <property type="project" value="UniProtKB-KW"/>
</dbReference>
<comment type="caution">
    <text evidence="9">The sequence shown here is derived from an EMBL/GenBank/DDBJ whole genome shotgun (WGS) entry which is preliminary data.</text>
</comment>
<evidence type="ECO:0000256" key="4">
    <source>
        <dbReference type="ARBA" id="ARBA00022722"/>
    </source>
</evidence>
<dbReference type="AlphaFoldDB" id="A0AAW1K108"/>
<dbReference type="EMBL" id="JASPKY010000276">
    <property type="protein sequence ID" value="KAK9711657.1"/>
    <property type="molecule type" value="Genomic_DNA"/>
</dbReference>
<dbReference type="InterPro" id="IPR045249">
    <property type="entry name" value="HARBI1-like"/>
</dbReference>
<accession>A0AAW1K108</accession>
<dbReference type="GO" id="GO:0005634">
    <property type="term" value="C:nucleus"/>
    <property type="evidence" value="ECO:0007669"/>
    <property type="project" value="UniProtKB-SubCell"/>
</dbReference>
<comment type="similarity">
    <text evidence="3">Belongs to the HARBI1 family.</text>
</comment>
<dbReference type="Proteomes" id="UP001458880">
    <property type="component" value="Unassembled WGS sequence"/>
</dbReference>
<comment type="cofactor">
    <cofactor evidence="1">
        <name>a divalent metal cation</name>
        <dbReference type="ChEBI" id="CHEBI:60240"/>
    </cofactor>
</comment>
<dbReference type="GO" id="GO:0004519">
    <property type="term" value="F:endonuclease activity"/>
    <property type="evidence" value="ECO:0007669"/>
    <property type="project" value="UniProtKB-KW"/>
</dbReference>
<evidence type="ECO:0000256" key="7">
    <source>
        <dbReference type="ARBA" id="ARBA00023242"/>
    </source>
</evidence>
<dbReference type="PANTHER" id="PTHR22930:SF269">
    <property type="entry name" value="NUCLEASE HARBI1-LIKE PROTEIN"/>
    <property type="match status" value="1"/>
</dbReference>
<sequence length="202" mass="22766">MTPDLFDELLNIVKDDLQKCLIKNPLSAALIKNPLSAAHRLLITLHYLAEGCSMHELAWCYRVGKSIAHYVIKETTSVLWEKLCPLVLPEPTREQFEEISMQFYERWDMPNCFGAVDGKHVSIQAPKHSGSDYFNYKKGFSLVLLAVCDAKYCFTMVDIGVQGSSHDSTVFKEGKFGKAILNGSLDIPLPKNLPNSNIMERI</sequence>
<dbReference type="InterPro" id="IPR027806">
    <property type="entry name" value="HARBI1_dom"/>
</dbReference>
<gene>
    <name evidence="9" type="ORF">QE152_g25325</name>
</gene>
<evidence type="ECO:0000313" key="9">
    <source>
        <dbReference type="EMBL" id="KAK9711657.1"/>
    </source>
</evidence>
<name>A0AAW1K108_POPJA</name>
<proteinExistence type="inferred from homology"/>
<evidence type="ECO:0000256" key="3">
    <source>
        <dbReference type="ARBA" id="ARBA00006958"/>
    </source>
</evidence>
<protein>
    <submittedName>
        <fullName evidence="9">DDE superfamily endonuclease</fullName>
    </submittedName>
</protein>
<evidence type="ECO:0000259" key="8">
    <source>
        <dbReference type="Pfam" id="PF13359"/>
    </source>
</evidence>
<evidence type="ECO:0000256" key="2">
    <source>
        <dbReference type="ARBA" id="ARBA00004123"/>
    </source>
</evidence>
<reference evidence="9 10" key="1">
    <citation type="journal article" date="2024" name="BMC Genomics">
        <title>De novo assembly and annotation of Popillia japonica's genome with initial clues to its potential as an invasive pest.</title>
        <authorList>
            <person name="Cucini C."/>
            <person name="Boschi S."/>
            <person name="Funari R."/>
            <person name="Cardaioli E."/>
            <person name="Iannotti N."/>
            <person name="Marturano G."/>
            <person name="Paoli F."/>
            <person name="Bruttini M."/>
            <person name="Carapelli A."/>
            <person name="Frati F."/>
            <person name="Nardi F."/>
        </authorList>
    </citation>
    <scope>NUCLEOTIDE SEQUENCE [LARGE SCALE GENOMIC DNA]</scope>
    <source>
        <strain evidence="9">DMR45628</strain>
    </source>
</reference>
<keyword evidence="5" id="KW-0479">Metal-binding</keyword>
<evidence type="ECO:0000256" key="6">
    <source>
        <dbReference type="ARBA" id="ARBA00022801"/>
    </source>
</evidence>
<keyword evidence="6" id="KW-0378">Hydrolase</keyword>